<feature type="compositionally biased region" description="Basic residues" evidence="1">
    <location>
        <begin position="206"/>
        <end position="219"/>
    </location>
</feature>
<gene>
    <name evidence="2" type="ORF">OLEA9_A011384</name>
</gene>
<dbReference type="Proteomes" id="UP000594638">
    <property type="component" value="Unassembled WGS sequence"/>
</dbReference>
<dbReference type="PANTHER" id="PTHR31065">
    <property type="entry name" value="PLATZ TRANSCRIPTION FACTOR FAMILY PROTEIN"/>
    <property type="match status" value="1"/>
</dbReference>
<accession>A0A8S0RC21</accession>
<dbReference type="PANTHER" id="PTHR31065:SF35">
    <property type="entry name" value="PLATZ TRANSCRIPTION FACTOR FAMILY PROTEIN"/>
    <property type="match status" value="1"/>
</dbReference>
<organism evidence="2 3">
    <name type="scientific">Olea europaea subsp. europaea</name>
    <dbReference type="NCBI Taxonomy" id="158383"/>
    <lineage>
        <taxon>Eukaryota</taxon>
        <taxon>Viridiplantae</taxon>
        <taxon>Streptophyta</taxon>
        <taxon>Embryophyta</taxon>
        <taxon>Tracheophyta</taxon>
        <taxon>Spermatophyta</taxon>
        <taxon>Magnoliopsida</taxon>
        <taxon>eudicotyledons</taxon>
        <taxon>Gunneridae</taxon>
        <taxon>Pentapetalae</taxon>
        <taxon>asterids</taxon>
        <taxon>lamiids</taxon>
        <taxon>Lamiales</taxon>
        <taxon>Oleaceae</taxon>
        <taxon>Oleeae</taxon>
        <taxon>Olea</taxon>
    </lineage>
</organism>
<dbReference type="EMBL" id="CACTIH010002300">
    <property type="protein sequence ID" value="CAA2975727.1"/>
    <property type="molecule type" value="Genomic_DNA"/>
</dbReference>
<dbReference type="OrthoDB" id="1908108at2759"/>
<evidence type="ECO:0008006" key="4">
    <source>
        <dbReference type="Google" id="ProtNLM"/>
    </source>
</evidence>
<dbReference type="Pfam" id="PF04640">
    <property type="entry name" value="PLATZ"/>
    <property type="match status" value="1"/>
</dbReference>
<dbReference type="Gramene" id="OE9A011384T1">
    <property type="protein sequence ID" value="OE9A011384C1"/>
    <property type="gene ID" value="OE9A011384"/>
</dbReference>
<evidence type="ECO:0000256" key="1">
    <source>
        <dbReference type="SAM" id="MobiDB-lite"/>
    </source>
</evidence>
<evidence type="ECO:0000313" key="3">
    <source>
        <dbReference type="Proteomes" id="UP000594638"/>
    </source>
</evidence>
<reference evidence="2 3" key="1">
    <citation type="submission" date="2019-12" db="EMBL/GenBank/DDBJ databases">
        <authorList>
            <person name="Alioto T."/>
            <person name="Alioto T."/>
            <person name="Gomez Garrido J."/>
        </authorList>
    </citation>
    <scope>NUCLEOTIDE SEQUENCE [LARGE SCALE GENOMIC DNA]</scope>
</reference>
<sequence length="219" mass="24690">MGNEPGPPWLKPMLKSNYFFPCPSHSDSNKSECNMYCLDCLGSAFCSYCLIHHQGHRLVQIRRSSYHNVVRINEIQKYIDISCIQPYVINGAKIFFLNERPQPKPGKGVTYTCEICERSLPDSFRFCSLGCKLNGIKRGDPELKFSHKRGAFDGMDSDYEPSTPKRTAYSSGFGCGCGPRSSSISVSSGDDNMNSMSPEMPPPLFYRHRRKGIPHRAPF</sequence>
<dbReference type="AlphaFoldDB" id="A0A8S0RC21"/>
<feature type="region of interest" description="Disordered" evidence="1">
    <location>
        <begin position="184"/>
        <end position="219"/>
    </location>
</feature>
<comment type="caution">
    <text evidence="2">The sequence shown here is derived from an EMBL/GenBank/DDBJ whole genome shotgun (WGS) entry which is preliminary data.</text>
</comment>
<protein>
    <recommendedName>
        <fullName evidence="4">Zinc-binding protein</fullName>
    </recommendedName>
</protein>
<name>A0A8S0RC21_OLEEU</name>
<feature type="compositionally biased region" description="Low complexity" evidence="1">
    <location>
        <begin position="184"/>
        <end position="198"/>
    </location>
</feature>
<keyword evidence="3" id="KW-1185">Reference proteome</keyword>
<dbReference type="InterPro" id="IPR006734">
    <property type="entry name" value="PLATZ"/>
</dbReference>
<proteinExistence type="predicted"/>
<dbReference type="Gramene" id="OE9A011384T2">
    <property type="protein sequence ID" value="OE9A011384C2"/>
    <property type="gene ID" value="OE9A011384"/>
</dbReference>
<evidence type="ECO:0000313" key="2">
    <source>
        <dbReference type="EMBL" id="CAA2975727.1"/>
    </source>
</evidence>
<dbReference type="Gramene" id="OE9A011384T3">
    <property type="protein sequence ID" value="OE9A011384C3"/>
    <property type="gene ID" value="OE9A011384"/>
</dbReference>